<feature type="domain" description="Wax synthase" evidence="9">
    <location>
        <begin position="243"/>
        <end position="331"/>
    </location>
</feature>
<reference evidence="10" key="1">
    <citation type="journal article" date="2020" name="bioRxiv">
        <title>Genomic and phenotypic heterogeneity of clinical isolates of the human pathogens Aspergillus fumigatus, Aspergillus lentulus and Aspergillus fumigatiaffinis.</title>
        <authorList>
            <person name="dos Santos R.A.C."/>
            <person name="Steenwyk J.L."/>
            <person name="Rivero-Menendez O."/>
            <person name="Mead M.E."/>
            <person name="Silva L.P."/>
            <person name="Bastos R.W."/>
            <person name="Alastruey-Izquierdo A."/>
            <person name="Goldman G.H."/>
            <person name="Rokas A."/>
        </authorList>
    </citation>
    <scope>NUCLEOTIDE SEQUENCE</scope>
    <source>
        <strain evidence="10">CNM-CM6805</strain>
    </source>
</reference>
<gene>
    <name evidence="10" type="ORF">CNMCM6805_004126</name>
</gene>
<dbReference type="AlphaFoldDB" id="A0A8H4ED65"/>
<feature type="transmembrane region" description="Helical" evidence="8">
    <location>
        <begin position="18"/>
        <end position="35"/>
    </location>
</feature>
<feature type="transmembrane region" description="Helical" evidence="8">
    <location>
        <begin position="362"/>
        <end position="381"/>
    </location>
</feature>
<comment type="similarity">
    <text evidence="3">Belongs to the wax synthase family.</text>
</comment>
<keyword evidence="4" id="KW-0808">Transferase</keyword>
<dbReference type="InterPro" id="IPR032805">
    <property type="entry name" value="Wax_synthase_dom"/>
</dbReference>
<reference evidence="10" key="2">
    <citation type="submission" date="2020-04" db="EMBL/GenBank/DDBJ databases">
        <authorList>
            <person name="Santos R.A.C."/>
            <person name="Steenwyk J.L."/>
            <person name="Rivero-Menendez O."/>
            <person name="Mead M.E."/>
            <person name="Silva L.P."/>
            <person name="Bastos R.W."/>
            <person name="Alastruey-Izquierdo A."/>
            <person name="Goldman G.H."/>
            <person name="Rokas A."/>
        </authorList>
    </citation>
    <scope>NUCLEOTIDE SEQUENCE</scope>
    <source>
        <strain evidence="10">CNM-CM6805</strain>
    </source>
</reference>
<sequence length="412" mass="46698">MEPASPSNKDFHPPNGSILPHLLLIAAQILVLSGPRRLPGRRFITVSSISTLAVISQCNRFTNDPALANIFALAWPHWLSALEKVVFASPEGPEADLWRIDRPKEPLGWSALSWNKIKWAVALLLNLRGIRWSFQVKNVPQVPGLDRMTRVRFLLWRLSELVVVVLMADLVSQMAVRFFYTDRVTEEAGTLDSKYIDLRDDRWAWSFVKALTFGLGPYFFINMQYLAVSILAVVTGVSQPADWPPLFGKLRYATTVRNFWGTFWHQMLRSSLSKITGAVVDFLGIRRGTNASSYTQLWLAFTVSGVMHAASQLLMPRPANIEIKDIAVGIFLFFPWQAAMITLEDSVIWLWKRRFGPENPTWAPLVGYLWVTLTFWISLPFPGNSMARLKMGEVPPLPFTVFGPMVRMLPLP</sequence>
<evidence type="ECO:0000256" key="1">
    <source>
        <dbReference type="ARBA" id="ARBA00004141"/>
    </source>
</evidence>
<comment type="subcellular location">
    <subcellularLocation>
        <location evidence="1">Membrane</location>
        <topology evidence="1">Multi-pass membrane protein</topology>
    </subcellularLocation>
</comment>
<evidence type="ECO:0000256" key="3">
    <source>
        <dbReference type="ARBA" id="ARBA00007282"/>
    </source>
</evidence>
<dbReference type="GO" id="GO:0006629">
    <property type="term" value="P:lipid metabolic process"/>
    <property type="evidence" value="ECO:0007669"/>
    <property type="project" value="InterPro"/>
</dbReference>
<accession>A0A8H4ED65</accession>
<comment type="pathway">
    <text evidence="2">Secondary metabolite biosynthesis.</text>
</comment>
<dbReference type="Proteomes" id="UP000653565">
    <property type="component" value="Unassembled WGS sequence"/>
</dbReference>
<evidence type="ECO:0000259" key="9">
    <source>
        <dbReference type="Pfam" id="PF13813"/>
    </source>
</evidence>
<dbReference type="GO" id="GO:0008374">
    <property type="term" value="F:O-acyltransferase activity"/>
    <property type="evidence" value="ECO:0007669"/>
    <property type="project" value="InterPro"/>
</dbReference>
<keyword evidence="11" id="KW-1185">Reference proteome</keyword>
<feature type="transmembrane region" description="Helical" evidence="8">
    <location>
        <begin position="326"/>
        <end position="350"/>
    </location>
</feature>
<keyword evidence="7 8" id="KW-0472">Membrane</keyword>
<keyword evidence="6 8" id="KW-1133">Transmembrane helix</keyword>
<evidence type="ECO:0000256" key="8">
    <source>
        <dbReference type="SAM" id="Phobius"/>
    </source>
</evidence>
<dbReference type="PANTHER" id="PTHR31595">
    <property type="entry name" value="LONG-CHAIN-ALCOHOL O-FATTY-ACYLTRANSFERASE 3-RELATED"/>
    <property type="match status" value="1"/>
</dbReference>
<dbReference type="PANTHER" id="PTHR31595:SF57">
    <property type="entry name" value="OS04G0481900 PROTEIN"/>
    <property type="match status" value="1"/>
</dbReference>
<comment type="caution">
    <text evidence="10">The sequence shown here is derived from an EMBL/GenBank/DDBJ whole genome shotgun (WGS) entry which is preliminary data.</text>
</comment>
<dbReference type="OrthoDB" id="1077582at2759"/>
<name>A0A8H4ED65_9EURO</name>
<evidence type="ECO:0000256" key="5">
    <source>
        <dbReference type="ARBA" id="ARBA00022692"/>
    </source>
</evidence>
<dbReference type="Pfam" id="PF13813">
    <property type="entry name" value="MBOAT_2"/>
    <property type="match status" value="1"/>
</dbReference>
<dbReference type="InterPro" id="IPR044851">
    <property type="entry name" value="Wax_synthase"/>
</dbReference>
<keyword evidence="5 8" id="KW-0812">Transmembrane</keyword>
<feature type="transmembrane region" description="Helical" evidence="8">
    <location>
        <begin position="203"/>
        <end position="220"/>
    </location>
</feature>
<evidence type="ECO:0000256" key="2">
    <source>
        <dbReference type="ARBA" id="ARBA00005179"/>
    </source>
</evidence>
<protein>
    <recommendedName>
        <fullName evidence="9">Wax synthase domain-containing protein</fullName>
    </recommendedName>
</protein>
<evidence type="ECO:0000256" key="7">
    <source>
        <dbReference type="ARBA" id="ARBA00023136"/>
    </source>
</evidence>
<feature type="transmembrane region" description="Helical" evidence="8">
    <location>
        <begin position="154"/>
        <end position="176"/>
    </location>
</feature>
<evidence type="ECO:0000313" key="11">
    <source>
        <dbReference type="Proteomes" id="UP000653565"/>
    </source>
</evidence>
<dbReference type="GO" id="GO:0016020">
    <property type="term" value="C:membrane"/>
    <property type="evidence" value="ECO:0007669"/>
    <property type="project" value="UniProtKB-SubCell"/>
</dbReference>
<organism evidence="10 11">
    <name type="scientific">Aspergillus fumigatiaffinis</name>
    <dbReference type="NCBI Taxonomy" id="340414"/>
    <lineage>
        <taxon>Eukaryota</taxon>
        <taxon>Fungi</taxon>
        <taxon>Dikarya</taxon>
        <taxon>Ascomycota</taxon>
        <taxon>Pezizomycotina</taxon>
        <taxon>Eurotiomycetes</taxon>
        <taxon>Eurotiomycetidae</taxon>
        <taxon>Eurotiales</taxon>
        <taxon>Aspergillaceae</taxon>
        <taxon>Aspergillus</taxon>
        <taxon>Aspergillus subgen. Fumigati</taxon>
    </lineage>
</organism>
<evidence type="ECO:0000313" key="10">
    <source>
        <dbReference type="EMBL" id="KAF4241468.1"/>
    </source>
</evidence>
<dbReference type="EMBL" id="JAAAPX010000021">
    <property type="protein sequence ID" value="KAF4241468.1"/>
    <property type="molecule type" value="Genomic_DNA"/>
</dbReference>
<evidence type="ECO:0000256" key="4">
    <source>
        <dbReference type="ARBA" id="ARBA00022679"/>
    </source>
</evidence>
<evidence type="ECO:0000256" key="6">
    <source>
        <dbReference type="ARBA" id="ARBA00022989"/>
    </source>
</evidence>
<proteinExistence type="inferred from homology"/>